<evidence type="ECO:0000313" key="2">
    <source>
        <dbReference type="EMBL" id="KAK5891144.1"/>
    </source>
</evidence>
<reference evidence="2 3" key="1">
    <citation type="journal article" date="2023" name="Mol. Biol. Evol.">
        <title>Genomics of Secondarily Temperate Adaptation in the Only Non-Antarctic Icefish.</title>
        <authorList>
            <person name="Rivera-Colon A.G."/>
            <person name="Rayamajhi N."/>
            <person name="Minhas B.F."/>
            <person name="Madrigal G."/>
            <person name="Bilyk K.T."/>
            <person name="Yoon V."/>
            <person name="Hune M."/>
            <person name="Gregory S."/>
            <person name="Cheng C.H.C."/>
            <person name="Catchen J.M."/>
        </authorList>
    </citation>
    <scope>NUCLEOTIDE SEQUENCE [LARGE SCALE GENOMIC DNA]</scope>
    <source>
        <tissue evidence="2">White muscle</tissue>
    </source>
</reference>
<dbReference type="AlphaFoldDB" id="A0AAN8GX20"/>
<organism evidence="2 3">
    <name type="scientific">Champsocephalus gunnari</name>
    <name type="common">Mackerel icefish</name>
    <dbReference type="NCBI Taxonomy" id="52237"/>
    <lineage>
        <taxon>Eukaryota</taxon>
        <taxon>Metazoa</taxon>
        <taxon>Chordata</taxon>
        <taxon>Craniata</taxon>
        <taxon>Vertebrata</taxon>
        <taxon>Euteleostomi</taxon>
        <taxon>Actinopterygii</taxon>
        <taxon>Neopterygii</taxon>
        <taxon>Teleostei</taxon>
        <taxon>Neoteleostei</taxon>
        <taxon>Acanthomorphata</taxon>
        <taxon>Eupercaria</taxon>
        <taxon>Perciformes</taxon>
        <taxon>Notothenioidei</taxon>
        <taxon>Channichthyidae</taxon>
        <taxon>Champsocephalus</taxon>
    </lineage>
</organism>
<protein>
    <submittedName>
        <fullName evidence="2">Uncharacterized protein</fullName>
    </submittedName>
</protein>
<sequence>MYTCAVEAMMRDKRSTVDQQAASINSNGPVYGSLRNQATDSCGFRDTRGRGASLRLGRRDGEAPIVPSLDRVRHPETLLQGSWSSGSGG</sequence>
<evidence type="ECO:0000256" key="1">
    <source>
        <dbReference type="SAM" id="MobiDB-lite"/>
    </source>
</evidence>
<comment type="caution">
    <text evidence="2">The sequence shown here is derived from an EMBL/GenBank/DDBJ whole genome shotgun (WGS) entry which is preliminary data.</text>
</comment>
<feature type="region of interest" description="Disordered" evidence="1">
    <location>
        <begin position="57"/>
        <end position="89"/>
    </location>
</feature>
<proteinExistence type="predicted"/>
<dbReference type="EMBL" id="JAURVH010001536">
    <property type="protein sequence ID" value="KAK5891144.1"/>
    <property type="molecule type" value="Genomic_DNA"/>
</dbReference>
<keyword evidence="3" id="KW-1185">Reference proteome</keyword>
<name>A0AAN8GX20_CHAGU</name>
<dbReference type="Proteomes" id="UP001331515">
    <property type="component" value="Unassembled WGS sequence"/>
</dbReference>
<accession>A0AAN8GX20</accession>
<gene>
    <name evidence="2" type="ORF">CgunFtcFv8_018428</name>
</gene>
<evidence type="ECO:0000313" key="3">
    <source>
        <dbReference type="Proteomes" id="UP001331515"/>
    </source>
</evidence>